<feature type="region of interest" description="Disordered" evidence="1">
    <location>
        <begin position="316"/>
        <end position="526"/>
    </location>
</feature>
<accession>I4VM10</accession>
<gene>
    <name evidence="3" type="ORF">UU7_17162</name>
</gene>
<proteinExistence type="predicted"/>
<keyword evidence="4" id="KW-1185">Reference proteome</keyword>
<organism evidence="3 4">
    <name type="scientific">Rhodanobacter spathiphylli B39</name>
    <dbReference type="NCBI Taxonomy" id="1163407"/>
    <lineage>
        <taxon>Bacteria</taxon>
        <taxon>Pseudomonadati</taxon>
        <taxon>Pseudomonadota</taxon>
        <taxon>Gammaproteobacteria</taxon>
        <taxon>Lysobacterales</taxon>
        <taxon>Rhodanobacteraceae</taxon>
        <taxon>Rhodanobacter</taxon>
    </lineage>
</organism>
<dbReference type="STRING" id="1163407.UU7_17162"/>
<feature type="compositionally biased region" description="Pro residues" evidence="1">
    <location>
        <begin position="115"/>
        <end position="126"/>
    </location>
</feature>
<dbReference type="eggNOG" id="ENOG5030JTR">
    <property type="taxonomic scope" value="Bacteria"/>
</dbReference>
<feature type="transmembrane region" description="Helical" evidence="2">
    <location>
        <begin position="72"/>
        <end position="95"/>
    </location>
</feature>
<protein>
    <submittedName>
        <fullName evidence="3">Uncharacterized protein</fullName>
    </submittedName>
</protein>
<evidence type="ECO:0000313" key="4">
    <source>
        <dbReference type="Proteomes" id="UP000003226"/>
    </source>
</evidence>
<feature type="compositionally biased region" description="Low complexity" evidence="1">
    <location>
        <begin position="389"/>
        <end position="406"/>
    </location>
</feature>
<sequence>MPLAAVDRHARHRNRGGARYTHPMPAPPPHATSRRAANPAQVMLNSPLAAATRARVYHQRTRPRPRERTLRIVAMAGAVVVHLFFLFGFVLGPAFQVVLPPEPKQVLLQVRLIEPPEPPPPPPVRGTPPKERGPRHQGRDKRPARVSERSANVEAVVTPAPPAAAAPPVVARVAKVKAPKPKPVAAPPAPVSLPQPAPAPDLQPVPLAGEPPTINLPTPVVQAPVPPKFQPEAVRKPQLEGNRPMPPPPSLAMPEVPPQAAPPIAMPSIALDTNVPKSVAPASITVMRAEVPAAPPVPALQPVPLPAQASPIVNLDAPLSAPRPTVSNEKPQVQAPSIEVAEAELDAVPLAPSAPAEIKPQAPSEKIEVTDTPRQTAVQPSIELPELSAPPTVTPAAAPVPDNTTAKAESPQSRASDEAQQPAPTPANQSPGRDVSRAPDAIPQGSDLGDPGRADAVVREPAAADSSAATSAQAAKQPGNGKQVAADQTGKAPTASDQAGKAQPGGNQPGALQGVQKGSAQGEPQTGLGEYVQLKPHGDTQIMSHGRPDIGYKPTRFEQDWAPEGESSIDTALRRAAEKTRVTHTFHLPRGIRIKCAVNPLIPIALLGCGNPDPPAKPLDQKIYDRLNLAPANPVAKPAVAASSPSPAPMIKFDNSAECAAARVAGSPPPPGCEVITLPVKSAAPASSSSSWVPASDQFH</sequence>
<feature type="region of interest" description="Disordered" evidence="1">
    <location>
        <begin position="113"/>
        <end position="153"/>
    </location>
</feature>
<feature type="region of interest" description="Disordered" evidence="1">
    <location>
        <begin position="179"/>
        <end position="264"/>
    </location>
</feature>
<reference evidence="3 4" key="1">
    <citation type="journal article" date="2012" name="J. Bacteriol.">
        <title>Genome sequences for six rhodanobacter strains, isolated from soils and the terrestrial subsurface, with variable denitrification capabilities.</title>
        <authorList>
            <person name="Kostka J.E."/>
            <person name="Green S.J."/>
            <person name="Rishishwar L."/>
            <person name="Prakash O."/>
            <person name="Katz L.S."/>
            <person name="Marino-Ramirez L."/>
            <person name="Jordan I.K."/>
            <person name="Munk C."/>
            <person name="Ivanova N."/>
            <person name="Mikhailova N."/>
            <person name="Watson D.B."/>
            <person name="Brown S.D."/>
            <person name="Palumbo A.V."/>
            <person name="Brooks S.C."/>
        </authorList>
    </citation>
    <scope>NUCLEOTIDE SEQUENCE [LARGE SCALE GENOMIC DNA]</scope>
    <source>
        <strain evidence="3 4">B39</strain>
    </source>
</reference>
<feature type="compositionally biased region" description="Pro residues" evidence="1">
    <location>
        <begin position="244"/>
        <end position="264"/>
    </location>
</feature>
<comment type="caution">
    <text evidence="3">The sequence shown here is derived from an EMBL/GenBank/DDBJ whole genome shotgun (WGS) entry which is preliminary data.</text>
</comment>
<feature type="compositionally biased region" description="Polar residues" evidence="1">
    <location>
        <begin position="325"/>
        <end position="335"/>
    </location>
</feature>
<evidence type="ECO:0000256" key="1">
    <source>
        <dbReference type="SAM" id="MobiDB-lite"/>
    </source>
</evidence>
<dbReference type="Proteomes" id="UP000003226">
    <property type="component" value="Unassembled WGS sequence"/>
</dbReference>
<dbReference type="EMBL" id="AJXT01000103">
    <property type="protein sequence ID" value="EIL88251.1"/>
    <property type="molecule type" value="Genomic_DNA"/>
</dbReference>
<keyword evidence="2" id="KW-0812">Transmembrane</keyword>
<keyword evidence="2" id="KW-0472">Membrane</keyword>
<feature type="region of interest" description="Disordered" evidence="1">
    <location>
        <begin position="1"/>
        <end position="36"/>
    </location>
</feature>
<feature type="compositionally biased region" description="Low complexity" evidence="1">
    <location>
        <begin position="463"/>
        <end position="475"/>
    </location>
</feature>
<dbReference type="AlphaFoldDB" id="I4VM10"/>
<evidence type="ECO:0000256" key="2">
    <source>
        <dbReference type="SAM" id="Phobius"/>
    </source>
</evidence>
<evidence type="ECO:0000313" key="3">
    <source>
        <dbReference type="EMBL" id="EIL88251.1"/>
    </source>
</evidence>
<feature type="compositionally biased region" description="Pro residues" evidence="1">
    <location>
        <begin position="181"/>
        <end position="203"/>
    </location>
</feature>
<dbReference type="PATRIC" id="fig|1163407.3.peg.3421"/>
<name>I4VM10_9GAMM</name>
<keyword evidence="2" id="KW-1133">Transmembrane helix</keyword>
<dbReference type="RefSeq" id="WP_007810733.1">
    <property type="nucleotide sequence ID" value="NZ_AJXT01000103.1"/>
</dbReference>